<gene>
    <name evidence="4" type="ORF">AB5J51_03860</name>
</gene>
<feature type="region of interest" description="Disordered" evidence="1">
    <location>
        <begin position="94"/>
        <end position="114"/>
    </location>
</feature>
<dbReference type="AlphaFoldDB" id="A0AB39XX26"/>
<reference evidence="4" key="1">
    <citation type="submission" date="2024-08" db="EMBL/GenBank/DDBJ databases">
        <authorList>
            <person name="Yu S.T."/>
        </authorList>
    </citation>
    <scope>NUCLEOTIDE SEQUENCE</scope>
    <source>
        <strain evidence="4">R33</strain>
    </source>
</reference>
<dbReference type="Gene3D" id="2.80.10.50">
    <property type="match status" value="1"/>
</dbReference>
<dbReference type="Pfam" id="PF14200">
    <property type="entry name" value="RicinB_lectin_2"/>
    <property type="match status" value="1"/>
</dbReference>
<dbReference type="CDD" id="cd00161">
    <property type="entry name" value="beta-trefoil_Ricin-like"/>
    <property type="match status" value="1"/>
</dbReference>
<dbReference type="EMBL" id="CP165727">
    <property type="protein sequence ID" value="XDV62129.1"/>
    <property type="molecule type" value="Genomic_DNA"/>
</dbReference>
<organism evidence="4">
    <name type="scientific">Streptomyces sp. R33</name>
    <dbReference type="NCBI Taxonomy" id="3238629"/>
    <lineage>
        <taxon>Bacteria</taxon>
        <taxon>Bacillati</taxon>
        <taxon>Actinomycetota</taxon>
        <taxon>Actinomycetes</taxon>
        <taxon>Kitasatosporales</taxon>
        <taxon>Streptomycetaceae</taxon>
        <taxon>Streptomyces</taxon>
    </lineage>
</organism>
<accession>A0AB39XX26</accession>
<dbReference type="SUPFAM" id="SSF50370">
    <property type="entry name" value="Ricin B-like lectins"/>
    <property type="match status" value="1"/>
</dbReference>
<evidence type="ECO:0000256" key="1">
    <source>
        <dbReference type="SAM" id="MobiDB-lite"/>
    </source>
</evidence>
<feature type="domain" description="Ricin B lectin" evidence="3">
    <location>
        <begin position="259"/>
        <end position="312"/>
    </location>
</feature>
<name>A0AB39XX26_9ACTN</name>
<keyword evidence="2" id="KW-0812">Transmembrane</keyword>
<proteinExistence type="predicted"/>
<sequence>MDEIELQPADIRSADEFTAALRGLKARSGLTLRQLESRAVARGDVLPRSTVADLLRRRTLPRRETVAAFVRACGEEDRSAEWIAVWELLASGDAPADAGGGRDTGEQSAPTGTGHRRRTVIVVAAVALAGALAAGALLIRELTTPDPRVTGAPANRRAALLPVVSAGSWARIRPAPNPELCLTAGKERSGRYRSEVAVQRPCADPGPRSFLQPDGDDLANIKWEHPASKAMGCLTILDSGPAKGLVEPQGNCLADKDAQFFRIERFGTTAEGYRLRRAHTGLCLGIVGGETAAGAEAVQQPCGDQPAQRFLVDLLPQADAPS</sequence>
<keyword evidence="2" id="KW-1133">Transmembrane helix</keyword>
<dbReference type="InterPro" id="IPR000772">
    <property type="entry name" value="Ricin_B_lectin"/>
</dbReference>
<keyword evidence="2" id="KW-0472">Membrane</keyword>
<dbReference type="RefSeq" id="WP_369776840.1">
    <property type="nucleotide sequence ID" value="NZ_CP165727.1"/>
</dbReference>
<feature type="transmembrane region" description="Helical" evidence="2">
    <location>
        <begin position="120"/>
        <end position="139"/>
    </location>
</feature>
<dbReference type="InterPro" id="IPR035992">
    <property type="entry name" value="Ricin_B-like_lectins"/>
</dbReference>
<evidence type="ECO:0000313" key="4">
    <source>
        <dbReference type="EMBL" id="XDV62129.1"/>
    </source>
</evidence>
<evidence type="ECO:0000256" key="2">
    <source>
        <dbReference type="SAM" id="Phobius"/>
    </source>
</evidence>
<evidence type="ECO:0000259" key="3">
    <source>
        <dbReference type="Pfam" id="PF14200"/>
    </source>
</evidence>
<protein>
    <submittedName>
        <fullName evidence="4">RICIN domain-containing protein</fullName>
    </submittedName>
</protein>